<evidence type="ECO:0000256" key="1">
    <source>
        <dbReference type="SAM" id="SignalP"/>
    </source>
</evidence>
<gene>
    <name evidence="2" type="primary">Acey_s0014.g2418</name>
    <name evidence="2" type="ORF">Y032_0014g2418</name>
</gene>
<dbReference type="AlphaFoldDB" id="A0A016VAH8"/>
<protein>
    <submittedName>
        <fullName evidence="2">Uncharacterized protein</fullName>
    </submittedName>
</protein>
<reference evidence="3" key="1">
    <citation type="journal article" date="2015" name="Nat. Genet.">
        <title>The genome and transcriptome of the zoonotic hookworm Ancylostoma ceylanicum identify infection-specific gene families.</title>
        <authorList>
            <person name="Schwarz E.M."/>
            <person name="Hu Y."/>
            <person name="Antoshechkin I."/>
            <person name="Miller M.M."/>
            <person name="Sternberg P.W."/>
            <person name="Aroian R.V."/>
        </authorList>
    </citation>
    <scope>NUCLEOTIDE SEQUENCE</scope>
    <source>
        <strain evidence="3">HY135</strain>
    </source>
</reference>
<comment type="caution">
    <text evidence="2">The sequence shown here is derived from an EMBL/GenBank/DDBJ whole genome shotgun (WGS) entry which is preliminary data.</text>
</comment>
<keyword evidence="1" id="KW-0732">Signal</keyword>
<dbReference type="Proteomes" id="UP000024635">
    <property type="component" value="Unassembled WGS sequence"/>
</dbReference>
<accession>A0A016VAH8</accession>
<sequence>MLALVVCCGVALEFSAAGRRRQPERACRAPVSLPKNGAPRTVPLSTAVWSSLYMMETICSMKTPVSTNLKVKNDELVPNAEGNF</sequence>
<name>A0A016VAH8_9BILA</name>
<dbReference type="EMBL" id="JARK01001350">
    <property type="protein sequence ID" value="EYC24281.1"/>
    <property type="molecule type" value="Genomic_DNA"/>
</dbReference>
<proteinExistence type="predicted"/>
<feature type="chain" id="PRO_5001493205" evidence="1">
    <location>
        <begin position="18"/>
        <end position="84"/>
    </location>
</feature>
<organism evidence="2 3">
    <name type="scientific">Ancylostoma ceylanicum</name>
    <dbReference type="NCBI Taxonomy" id="53326"/>
    <lineage>
        <taxon>Eukaryota</taxon>
        <taxon>Metazoa</taxon>
        <taxon>Ecdysozoa</taxon>
        <taxon>Nematoda</taxon>
        <taxon>Chromadorea</taxon>
        <taxon>Rhabditida</taxon>
        <taxon>Rhabditina</taxon>
        <taxon>Rhabditomorpha</taxon>
        <taxon>Strongyloidea</taxon>
        <taxon>Ancylostomatidae</taxon>
        <taxon>Ancylostomatinae</taxon>
        <taxon>Ancylostoma</taxon>
    </lineage>
</organism>
<evidence type="ECO:0000313" key="2">
    <source>
        <dbReference type="EMBL" id="EYC24281.1"/>
    </source>
</evidence>
<feature type="signal peptide" evidence="1">
    <location>
        <begin position="1"/>
        <end position="17"/>
    </location>
</feature>
<evidence type="ECO:0000313" key="3">
    <source>
        <dbReference type="Proteomes" id="UP000024635"/>
    </source>
</evidence>
<keyword evidence="3" id="KW-1185">Reference proteome</keyword>